<feature type="binding site" evidence="14">
    <location>
        <position position="71"/>
    </location>
    <ligand>
        <name>Ca(2+)</name>
        <dbReference type="ChEBI" id="CHEBI:29108"/>
        <label>1</label>
    </ligand>
</feature>
<evidence type="ECO:0000256" key="7">
    <source>
        <dbReference type="ARBA" id="ARBA00023002"/>
    </source>
</evidence>
<evidence type="ECO:0000256" key="13">
    <source>
        <dbReference type="PIRSR" id="PIRSR600823-2"/>
    </source>
</evidence>
<dbReference type="GO" id="GO:0005576">
    <property type="term" value="C:extracellular region"/>
    <property type="evidence" value="ECO:0007669"/>
    <property type="project" value="UniProtKB-SubCell"/>
</dbReference>
<evidence type="ECO:0000256" key="10">
    <source>
        <dbReference type="ARBA" id="ARBA00023283"/>
    </source>
</evidence>
<comment type="catalytic activity">
    <reaction evidence="1 17">
        <text>2 a phenolic donor + H2O2 = 2 a phenolic radical donor + 2 H2O</text>
        <dbReference type="Rhea" id="RHEA:56136"/>
        <dbReference type="ChEBI" id="CHEBI:15377"/>
        <dbReference type="ChEBI" id="CHEBI:16240"/>
        <dbReference type="ChEBI" id="CHEBI:139520"/>
        <dbReference type="ChEBI" id="CHEBI:139521"/>
        <dbReference type="EC" id="1.11.1.7"/>
    </reaction>
</comment>
<keyword evidence="9 16" id="KW-1015">Disulfide bond</keyword>
<feature type="disulfide bond" evidence="16">
    <location>
        <begin position="36"/>
        <end position="118"/>
    </location>
</feature>
<proteinExistence type="inferred from homology"/>
<dbReference type="GO" id="GO:0006979">
    <property type="term" value="P:response to oxidative stress"/>
    <property type="evidence" value="ECO:0007669"/>
    <property type="project" value="UniProtKB-UniRule"/>
</dbReference>
<evidence type="ECO:0000313" key="19">
    <source>
        <dbReference type="EMBL" id="KAJ3704621.1"/>
    </source>
</evidence>
<dbReference type="InterPro" id="IPR000823">
    <property type="entry name" value="Peroxidase_pln"/>
</dbReference>
<dbReference type="PANTHER" id="PTHR31517">
    <property type="match status" value="1"/>
</dbReference>
<dbReference type="InterPro" id="IPR019793">
    <property type="entry name" value="Peroxidases_heam-ligand_BS"/>
</dbReference>
<comment type="function">
    <text evidence="17">Removal of H(2)O(2), oxidation of toxic reductants, biosynthesis and degradation of lignin, suberization, auxin catabolism, response to environmental stresses such as wounding, pathogen attack and oxidative stress.</text>
</comment>
<evidence type="ECO:0000256" key="8">
    <source>
        <dbReference type="ARBA" id="ARBA00023004"/>
    </source>
</evidence>
<feature type="disulfide bond" evidence="16">
    <location>
        <begin position="124"/>
        <end position="324"/>
    </location>
</feature>
<gene>
    <name evidence="19" type="ORF">LUZ61_008326</name>
</gene>
<dbReference type="FunFam" id="1.10.420.10:FF:000001">
    <property type="entry name" value="Peroxidase"/>
    <property type="match status" value="1"/>
</dbReference>
<evidence type="ECO:0000313" key="20">
    <source>
        <dbReference type="Proteomes" id="UP001210211"/>
    </source>
</evidence>
<dbReference type="AlphaFoldDB" id="A0AAD6EXB8"/>
<evidence type="ECO:0000256" key="16">
    <source>
        <dbReference type="PIRSR" id="PIRSR600823-5"/>
    </source>
</evidence>
<dbReference type="InterPro" id="IPR002016">
    <property type="entry name" value="Haem_peroxidase"/>
</dbReference>
<dbReference type="Proteomes" id="UP001210211">
    <property type="component" value="Unassembled WGS sequence"/>
</dbReference>
<dbReference type="EMBL" id="JAMRDG010000001">
    <property type="protein sequence ID" value="KAJ3704621.1"/>
    <property type="molecule type" value="Genomic_DNA"/>
</dbReference>
<feature type="binding site" evidence="14">
    <location>
        <position position="88"/>
    </location>
    <ligand>
        <name>Ca(2+)</name>
        <dbReference type="ChEBI" id="CHEBI:29108"/>
        <label>1</label>
    </ligand>
</feature>
<evidence type="ECO:0000256" key="14">
    <source>
        <dbReference type="PIRSR" id="PIRSR600823-3"/>
    </source>
</evidence>
<dbReference type="CDD" id="cd00693">
    <property type="entry name" value="secretory_peroxidase"/>
    <property type="match status" value="1"/>
</dbReference>
<keyword evidence="8 14" id="KW-0408">Iron</keyword>
<keyword evidence="10" id="KW-0873">Pyrrolidone carboxylic acid</keyword>
<protein>
    <recommendedName>
        <fullName evidence="17">Peroxidase</fullName>
        <ecNumber evidence="17">1.11.1.7</ecNumber>
    </recommendedName>
</protein>
<feature type="disulfide bond" evidence="16">
    <location>
        <begin position="203"/>
        <end position="235"/>
    </location>
</feature>
<feature type="binding site" evidence="14">
    <location>
        <position position="75"/>
    </location>
    <ligand>
        <name>Ca(2+)</name>
        <dbReference type="ChEBI" id="CHEBI:29108"/>
        <label>1</label>
    </ligand>
</feature>
<keyword evidence="3 17" id="KW-0575">Peroxidase</keyword>
<dbReference type="Pfam" id="PF00141">
    <property type="entry name" value="peroxidase"/>
    <property type="match status" value="1"/>
</dbReference>
<feature type="signal peptide" evidence="17">
    <location>
        <begin position="1"/>
        <end position="25"/>
    </location>
</feature>
<feature type="site" description="Transition state stabilizer" evidence="15">
    <location>
        <position position="63"/>
    </location>
</feature>
<evidence type="ECO:0000256" key="4">
    <source>
        <dbReference type="ARBA" id="ARBA00022617"/>
    </source>
</evidence>
<keyword evidence="5 14" id="KW-0479">Metal-binding</keyword>
<comment type="similarity">
    <text evidence="17">Belongs to the peroxidase family. Classical plant (class III) peroxidase subfamily.</text>
</comment>
<feature type="binding site" evidence="14">
    <location>
        <position position="68"/>
    </location>
    <ligand>
        <name>Ca(2+)</name>
        <dbReference type="ChEBI" id="CHEBI:29108"/>
        <label>1</label>
    </ligand>
</feature>
<dbReference type="Gene3D" id="1.10.520.10">
    <property type="match status" value="1"/>
</dbReference>
<dbReference type="PROSITE" id="PS00435">
    <property type="entry name" value="PEROXIDASE_1"/>
    <property type="match status" value="1"/>
</dbReference>
<name>A0AAD6EXB8_9POAL</name>
<comment type="cofactor">
    <cofactor evidence="14 17">
        <name>heme b</name>
        <dbReference type="ChEBI" id="CHEBI:60344"/>
    </cofactor>
    <text evidence="14 17">Binds 1 heme b (iron(II)-protoporphyrin IX) group per subunit.</text>
</comment>
<dbReference type="GO" id="GO:0046872">
    <property type="term" value="F:metal ion binding"/>
    <property type="evidence" value="ECO:0007669"/>
    <property type="project" value="UniProtKB-UniRule"/>
</dbReference>
<keyword evidence="20" id="KW-1185">Reference proteome</keyword>
<dbReference type="PRINTS" id="PR00461">
    <property type="entry name" value="PLPEROXIDASE"/>
</dbReference>
<evidence type="ECO:0000256" key="9">
    <source>
        <dbReference type="ARBA" id="ARBA00023157"/>
    </source>
</evidence>
<dbReference type="SUPFAM" id="SSF48113">
    <property type="entry name" value="Heme-dependent peroxidases"/>
    <property type="match status" value="1"/>
</dbReference>
<evidence type="ECO:0000256" key="11">
    <source>
        <dbReference type="ARBA" id="ARBA00023324"/>
    </source>
</evidence>
<comment type="similarity">
    <text evidence="2">Belongs to the peroxidase family. Ascorbate peroxidase subfamily.</text>
</comment>
<feature type="domain" description="Plant heme peroxidase family profile" evidence="18">
    <location>
        <begin position="26"/>
        <end position="328"/>
    </location>
</feature>
<evidence type="ECO:0000256" key="12">
    <source>
        <dbReference type="PIRSR" id="PIRSR600823-1"/>
    </source>
</evidence>
<comment type="caution">
    <text evidence="19">The sequence shown here is derived from an EMBL/GenBank/DDBJ whole genome shotgun (WGS) entry which is preliminary data.</text>
</comment>
<sequence length="328" mass="35806">MDERCLFPLVSSLLFLITLSPFCRAQLRQDYYATSCPNLASLVRSAVSLQLQHSMAAGPGTLRLFFHDCFVRGCDASVLLTSPTGDDENHSGADLTLSMDAVDTIKKAKEAVDGDPQCTNKVSCADILALAARDVVSLTGGPYYEVELGRLDGKVSTRANVKHSLPGPGFNLDQLNALFSANGLTQTDMIALSGAHTIGISHCDKFIRRIYLFKQPVPYNPPMNLTFLRQLRQTCPMSYTPSAFADLDPITPSKFDNVYYQNLQRLMGLLASDQVLFADKRSRGTVNLFAANQTAFEEAFIASMTKLGRVGVKTGSDGEIRRICTAVN</sequence>
<evidence type="ECO:0000256" key="2">
    <source>
        <dbReference type="ARBA" id="ARBA00006873"/>
    </source>
</evidence>
<evidence type="ECO:0000256" key="15">
    <source>
        <dbReference type="PIRSR" id="PIRSR600823-4"/>
    </source>
</evidence>
<dbReference type="GO" id="GO:0042744">
    <property type="term" value="P:hydrogen peroxide catabolic process"/>
    <property type="evidence" value="ECO:0007669"/>
    <property type="project" value="UniProtKB-KW"/>
</dbReference>
<feature type="active site" description="Proton acceptor" evidence="12">
    <location>
        <position position="67"/>
    </location>
</feature>
<feature type="binding site" evidence="14">
    <location>
        <position position="251"/>
    </location>
    <ligand>
        <name>Ca(2+)</name>
        <dbReference type="ChEBI" id="CHEBI:29108"/>
        <label>2</label>
    </ligand>
</feature>
<feature type="binding site" evidence="14">
    <location>
        <position position="73"/>
    </location>
    <ligand>
        <name>Ca(2+)</name>
        <dbReference type="ChEBI" id="CHEBI:29108"/>
        <label>1</label>
    </ligand>
</feature>
<organism evidence="19 20">
    <name type="scientific">Rhynchospora tenuis</name>
    <dbReference type="NCBI Taxonomy" id="198213"/>
    <lineage>
        <taxon>Eukaryota</taxon>
        <taxon>Viridiplantae</taxon>
        <taxon>Streptophyta</taxon>
        <taxon>Embryophyta</taxon>
        <taxon>Tracheophyta</taxon>
        <taxon>Spermatophyta</taxon>
        <taxon>Magnoliopsida</taxon>
        <taxon>Liliopsida</taxon>
        <taxon>Poales</taxon>
        <taxon>Cyperaceae</taxon>
        <taxon>Cyperoideae</taxon>
        <taxon>Rhynchosporeae</taxon>
        <taxon>Rhynchospora</taxon>
    </lineage>
</organism>
<keyword evidence="6 14" id="KW-0106">Calcium</keyword>
<dbReference type="PROSITE" id="PS50873">
    <property type="entry name" value="PEROXIDASE_4"/>
    <property type="match status" value="1"/>
</dbReference>
<accession>A0AAD6EXB8</accession>
<feature type="binding site" description="axial binding residue" evidence="14">
    <location>
        <position position="196"/>
    </location>
    <ligand>
        <name>heme b</name>
        <dbReference type="ChEBI" id="CHEBI:60344"/>
    </ligand>
    <ligandPart>
        <name>Fe</name>
        <dbReference type="ChEBI" id="CHEBI:18248"/>
    </ligandPart>
</feature>
<keyword evidence="4 17" id="KW-0349">Heme</keyword>
<evidence type="ECO:0000256" key="1">
    <source>
        <dbReference type="ARBA" id="ARBA00000189"/>
    </source>
</evidence>
<keyword evidence="17" id="KW-0964">Secreted</keyword>
<reference evidence="19 20" key="1">
    <citation type="journal article" date="2022" name="Cell">
        <title>Repeat-based holocentromeres influence genome architecture and karyotype evolution.</title>
        <authorList>
            <person name="Hofstatter P.G."/>
            <person name="Thangavel G."/>
            <person name="Lux T."/>
            <person name="Neumann P."/>
            <person name="Vondrak T."/>
            <person name="Novak P."/>
            <person name="Zhang M."/>
            <person name="Costa L."/>
            <person name="Castellani M."/>
            <person name="Scott A."/>
            <person name="Toegelov H."/>
            <person name="Fuchs J."/>
            <person name="Mata-Sucre Y."/>
            <person name="Dias Y."/>
            <person name="Vanzela A.L.L."/>
            <person name="Huettel B."/>
            <person name="Almeida C.C.S."/>
            <person name="Simkova H."/>
            <person name="Souza G."/>
            <person name="Pedrosa-Harand A."/>
            <person name="Macas J."/>
            <person name="Mayer K.F.X."/>
            <person name="Houben A."/>
            <person name="Marques A."/>
        </authorList>
    </citation>
    <scope>NUCLEOTIDE SEQUENCE [LARGE SCALE GENOMIC DNA]</scope>
    <source>
        <strain evidence="19">RhyTen1mFocal</strain>
    </source>
</reference>
<evidence type="ECO:0000256" key="6">
    <source>
        <dbReference type="ARBA" id="ARBA00022837"/>
    </source>
</evidence>
<keyword evidence="17" id="KW-0732">Signal</keyword>
<dbReference type="PROSITE" id="PS00436">
    <property type="entry name" value="PEROXIDASE_2"/>
    <property type="match status" value="1"/>
</dbReference>
<feature type="binding site" evidence="14">
    <location>
        <position position="77"/>
    </location>
    <ligand>
        <name>Ca(2+)</name>
        <dbReference type="ChEBI" id="CHEBI:29108"/>
        <label>1</label>
    </ligand>
</feature>
<feature type="binding site" evidence="13">
    <location>
        <position position="166"/>
    </location>
    <ligand>
        <name>substrate</name>
    </ligand>
</feature>
<dbReference type="PANTHER" id="PTHR31517:SF48">
    <property type="entry name" value="PEROXIDASE 16-RELATED"/>
    <property type="match status" value="1"/>
</dbReference>
<dbReference type="Gene3D" id="1.10.420.10">
    <property type="entry name" value="Peroxidase, domain 2"/>
    <property type="match status" value="1"/>
</dbReference>
<dbReference type="EC" id="1.11.1.7" evidence="17"/>
<comment type="subcellular location">
    <subcellularLocation>
        <location evidence="17">Secreted</location>
    </subcellularLocation>
</comment>
<evidence type="ECO:0000259" key="18">
    <source>
        <dbReference type="PROSITE" id="PS50873"/>
    </source>
</evidence>
<feature type="binding site" evidence="14">
    <location>
        <position position="197"/>
    </location>
    <ligand>
        <name>Ca(2+)</name>
        <dbReference type="ChEBI" id="CHEBI:29108"/>
        <label>2</label>
    </ligand>
</feature>
<evidence type="ECO:0000256" key="3">
    <source>
        <dbReference type="ARBA" id="ARBA00022559"/>
    </source>
</evidence>
<dbReference type="GO" id="GO:0020037">
    <property type="term" value="F:heme binding"/>
    <property type="evidence" value="ECO:0007669"/>
    <property type="project" value="UniProtKB-UniRule"/>
</dbReference>
<comment type="cofactor">
    <cofactor evidence="14 17">
        <name>Ca(2+)</name>
        <dbReference type="ChEBI" id="CHEBI:29108"/>
    </cofactor>
    <text evidence="14 17">Binds 2 calcium ions per subunit.</text>
</comment>
<evidence type="ECO:0000256" key="17">
    <source>
        <dbReference type="RuleBase" id="RU362060"/>
    </source>
</evidence>
<keyword evidence="7 17" id="KW-0560">Oxidoreductase</keyword>
<dbReference type="InterPro" id="IPR033905">
    <property type="entry name" value="Secretory_peroxidase"/>
</dbReference>
<dbReference type="InterPro" id="IPR019794">
    <property type="entry name" value="Peroxidases_AS"/>
</dbReference>
<keyword evidence="11 17" id="KW-0376">Hydrogen peroxide</keyword>
<dbReference type="PRINTS" id="PR00458">
    <property type="entry name" value="PEROXIDASE"/>
</dbReference>
<evidence type="ECO:0000256" key="5">
    <source>
        <dbReference type="ARBA" id="ARBA00022723"/>
    </source>
</evidence>
<feature type="disulfide bond" evidence="16">
    <location>
        <begin position="69"/>
        <end position="74"/>
    </location>
</feature>
<feature type="binding site" evidence="14">
    <location>
        <position position="256"/>
    </location>
    <ligand>
        <name>Ca(2+)</name>
        <dbReference type="ChEBI" id="CHEBI:29108"/>
        <label>2</label>
    </ligand>
</feature>
<dbReference type="GO" id="GO:0140825">
    <property type="term" value="F:lactoperoxidase activity"/>
    <property type="evidence" value="ECO:0007669"/>
    <property type="project" value="UniProtKB-EC"/>
</dbReference>
<feature type="binding site" evidence="14">
    <location>
        <position position="248"/>
    </location>
    <ligand>
        <name>Ca(2+)</name>
        <dbReference type="ChEBI" id="CHEBI:29108"/>
        <label>2</label>
    </ligand>
</feature>
<feature type="chain" id="PRO_5041780192" description="Peroxidase" evidence="17">
    <location>
        <begin position="26"/>
        <end position="328"/>
    </location>
</feature>
<dbReference type="InterPro" id="IPR010255">
    <property type="entry name" value="Haem_peroxidase_sf"/>
</dbReference>